<proteinExistence type="predicted"/>
<evidence type="ECO:0000256" key="1">
    <source>
        <dbReference type="SAM" id="MobiDB-lite"/>
    </source>
</evidence>
<dbReference type="OrthoDB" id="6911520at2"/>
<protein>
    <submittedName>
        <fullName evidence="2">Uncharacterized protein</fullName>
    </submittedName>
</protein>
<accession>A0A0K1QK71</accession>
<dbReference type="AlphaFoldDB" id="A0A0K1QK71"/>
<evidence type="ECO:0000313" key="2">
    <source>
        <dbReference type="EMBL" id="AKV06156.1"/>
    </source>
</evidence>
<name>A0A0K1QK71_PSEFL</name>
<organism evidence="2 3">
    <name type="scientific">Pseudomonas fluorescens NCIMB 11764</name>
    <dbReference type="NCBI Taxonomy" id="1221522"/>
    <lineage>
        <taxon>Bacteria</taxon>
        <taxon>Pseudomonadati</taxon>
        <taxon>Pseudomonadota</taxon>
        <taxon>Gammaproteobacteria</taxon>
        <taxon>Pseudomonadales</taxon>
        <taxon>Pseudomonadaceae</taxon>
        <taxon>Pseudomonas</taxon>
    </lineage>
</organism>
<reference evidence="2 3" key="1">
    <citation type="journal article" date="2012" name="J. Bacteriol.">
        <title>Draft genome sequence of the cyanide-utilizing bacterium Pseudomonas fluorescens strain NCIMB 11764.</title>
        <authorList>
            <person name="Vilo C.A."/>
            <person name="Benedik M.J."/>
            <person name="Kunz D.A."/>
            <person name="Dong Q."/>
        </authorList>
    </citation>
    <scope>NUCLEOTIDE SEQUENCE [LARGE SCALE GENOMIC DNA]</scope>
    <source>
        <strain evidence="2 3">NCIMB 11764</strain>
    </source>
</reference>
<dbReference type="Proteomes" id="UP000017175">
    <property type="component" value="Chromosome"/>
</dbReference>
<gene>
    <name evidence="2" type="ORF">B723_07020</name>
</gene>
<evidence type="ECO:0000313" key="3">
    <source>
        <dbReference type="Proteomes" id="UP000017175"/>
    </source>
</evidence>
<feature type="region of interest" description="Disordered" evidence="1">
    <location>
        <begin position="154"/>
        <end position="174"/>
    </location>
</feature>
<feature type="compositionally biased region" description="Polar residues" evidence="1">
    <location>
        <begin position="165"/>
        <end position="174"/>
    </location>
</feature>
<dbReference type="EMBL" id="CP010945">
    <property type="protein sequence ID" value="AKV06156.1"/>
    <property type="molecule type" value="Genomic_DNA"/>
</dbReference>
<sequence length="174" mass="20393">MNRQLLSSLFAEREHASSWWSVLNQLRISNQLPEWVRTKVVGSDTDYEESMLERSIVNHALFGIDEIRPGDDLRPCAFEYQSLIDLMELERTRYLTWWTMLNEMRARKQLPEWVATNRIGHGPDHERWSDKAAKVNQMLFGQPHVRHLATQLRVPEGPRPDSRQRTASLTPVNC</sequence>
<dbReference type="RefSeq" id="WP_017336044.1">
    <property type="nucleotide sequence ID" value="NZ_CP010945.1"/>
</dbReference>